<evidence type="ECO:0000313" key="4">
    <source>
        <dbReference type="Proteomes" id="UP001596108"/>
    </source>
</evidence>
<proteinExistence type="predicted"/>
<accession>A0ABW0R9I9</accession>
<keyword evidence="4" id="KW-1185">Reference proteome</keyword>
<feature type="region of interest" description="Disordered" evidence="1">
    <location>
        <begin position="499"/>
        <end position="583"/>
    </location>
</feature>
<evidence type="ECO:0000256" key="1">
    <source>
        <dbReference type="SAM" id="MobiDB-lite"/>
    </source>
</evidence>
<comment type="caution">
    <text evidence="3">The sequence shown here is derived from an EMBL/GenBank/DDBJ whole genome shotgun (WGS) entry which is preliminary data.</text>
</comment>
<dbReference type="Pfam" id="PF01636">
    <property type="entry name" value="APH"/>
    <property type="match status" value="1"/>
</dbReference>
<dbReference type="PANTHER" id="PTHR39179">
    <property type="entry name" value="SPORE COAT PROTEIN I"/>
    <property type="match status" value="1"/>
</dbReference>
<dbReference type="Gene3D" id="3.30.200.20">
    <property type="entry name" value="Phosphorylase Kinase, domain 1"/>
    <property type="match status" value="1"/>
</dbReference>
<evidence type="ECO:0000259" key="2">
    <source>
        <dbReference type="Pfam" id="PF01636"/>
    </source>
</evidence>
<feature type="compositionally biased region" description="Basic residues" evidence="1">
    <location>
        <begin position="567"/>
        <end position="583"/>
    </location>
</feature>
<name>A0ABW0R9I9_9BACL</name>
<dbReference type="NCBIfam" id="TIGR02906">
    <property type="entry name" value="spore_CotS"/>
    <property type="match status" value="1"/>
</dbReference>
<dbReference type="InterPro" id="IPR014255">
    <property type="entry name" value="Spore_coat_CotS"/>
</dbReference>
<protein>
    <submittedName>
        <fullName evidence="3">CotS family spore coat protein</fullName>
    </submittedName>
</protein>
<feature type="compositionally biased region" description="Basic residues" evidence="1">
    <location>
        <begin position="508"/>
        <end position="559"/>
    </location>
</feature>
<dbReference type="Gene3D" id="3.90.1200.10">
    <property type="match status" value="1"/>
</dbReference>
<dbReference type="EMBL" id="JBHSNC010000057">
    <property type="protein sequence ID" value="MFC5532014.1"/>
    <property type="molecule type" value="Genomic_DNA"/>
</dbReference>
<dbReference type="RefSeq" id="WP_378113987.1">
    <property type="nucleotide sequence ID" value="NZ_JBHSNC010000057.1"/>
</dbReference>
<dbReference type="InterPro" id="IPR002575">
    <property type="entry name" value="Aminoglycoside_PTrfase"/>
</dbReference>
<keyword evidence="3" id="KW-0167">Capsid protein</keyword>
<feature type="domain" description="Aminoglycoside phosphotransferase" evidence="2">
    <location>
        <begin position="63"/>
        <end position="302"/>
    </location>
</feature>
<organism evidence="3 4">
    <name type="scientific">Cohnella yongneupensis</name>
    <dbReference type="NCBI Taxonomy" id="425006"/>
    <lineage>
        <taxon>Bacteria</taxon>
        <taxon>Bacillati</taxon>
        <taxon>Bacillota</taxon>
        <taxon>Bacilli</taxon>
        <taxon>Bacillales</taxon>
        <taxon>Paenibacillaceae</taxon>
        <taxon>Cohnella</taxon>
    </lineage>
</organism>
<dbReference type="InterPro" id="IPR047175">
    <property type="entry name" value="CotS-like"/>
</dbReference>
<dbReference type="SUPFAM" id="SSF56112">
    <property type="entry name" value="Protein kinase-like (PK-like)"/>
    <property type="match status" value="1"/>
</dbReference>
<dbReference type="InterPro" id="IPR011009">
    <property type="entry name" value="Kinase-like_dom_sf"/>
</dbReference>
<gene>
    <name evidence="3" type="ORF">ACFPQ4_21570</name>
</gene>
<dbReference type="Proteomes" id="UP001596108">
    <property type="component" value="Unassembled WGS sequence"/>
</dbReference>
<sequence length="583" mass="65730">MEEYRIVPWDQDSSIPFGVDREFYIPPEVEEIAREVITHYDMKVSEMTLITSKPDKGGAIWKIETDKGPRSLKCLHREPRRSLFSVYAQQWLVEQGARVPALVKTKEGALYLEAGGKLWIVTDWIPLVPASKVDLEGAEALIYGLGEFHRATRGFIPPKFAHQSSRIHNWPKYYSKMIEKIGWFKDLAAAYPETTGSGQLLQVAEHFQQQAKDAMAKFEKSSFRKMVGKGEKFWGLVHQDFGFSNGQMGPDGIWVIDLDGVSYDFPIRDLRKIITSSMDDMGIWDPEIMRKLIQAYHQANPIDRETYELLLNDMAFPNEFYKHIKEMIFDPELFMNTELELVLTRVLATQESKTAALAELERDITNYAPGDYVEVSVEQKRLERMKYLQSRGDEEIRVPLVAGDEFASMMPTGETSEFDLEEVPSPIDLGAELSEVAEDAVASNAHDAGFAPVLVFGDNNQSASVSPFVSAQTSDTIAAGAITSPVPPIVIPLAAGAVAGPSDSTKVPLRKPGQRTNRTIRRRKRIIRRRKSPLPARKTKTKSTVRSKSPRKSKPRKSVVYKTANVAKRKLNKTRVRKLAKRA</sequence>
<dbReference type="PANTHER" id="PTHR39179:SF1">
    <property type="entry name" value="SPORE COAT PROTEIN I"/>
    <property type="match status" value="1"/>
</dbReference>
<evidence type="ECO:0000313" key="3">
    <source>
        <dbReference type="EMBL" id="MFC5532014.1"/>
    </source>
</evidence>
<reference evidence="4" key="1">
    <citation type="journal article" date="2019" name="Int. J. Syst. Evol. Microbiol.">
        <title>The Global Catalogue of Microorganisms (GCM) 10K type strain sequencing project: providing services to taxonomists for standard genome sequencing and annotation.</title>
        <authorList>
            <consortium name="The Broad Institute Genomics Platform"/>
            <consortium name="The Broad Institute Genome Sequencing Center for Infectious Disease"/>
            <person name="Wu L."/>
            <person name="Ma J."/>
        </authorList>
    </citation>
    <scope>NUCLEOTIDE SEQUENCE [LARGE SCALE GENOMIC DNA]</scope>
    <source>
        <strain evidence="4">CGMCC 1.18578</strain>
    </source>
</reference>
<keyword evidence="3" id="KW-0946">Virion</keyword>